<organism evidence="1 2">
    <name type="scientific">Coprococcus hominis</name>
    <name type="common">ex Liu et al. 2022</name>
    <dbReference type="NCBI Taxonomy" id="2763039"/>
    <lineage>
        <taxon>Bacteria</taxon>
        <taxon>Bacillati</taxon>
        <taxon>Bacillota</taxon>
        <taxon>Clostridia</taxon>
        <taxon>Lachnospirales</taxon>
        <taxon>Lachnospiraceae</taxon>
        <taxon>Coprococcus</taxon>
    </lineage>
</organism>
<dbReference type="EMBL" id="JACOOX010000003">
    <property type="protein sequence ID" value="MBC5662715.1"/>
    <property type="molecule type" value="Genomic_DNA"/>
</dbReference>
<reference evidence="1 2" key="1">
    <citation type="submission" date="2020-08" db="EMBL/GenBank/DDBJ databases">
        <title>Genome public.</title>
        <authorList>
            <person name="Liu C."/>
            <person name="Sun Q."/>
        </authorList>
    </citation>
    <scope>NUCLEOTIDE SEQUENCE [LARGE SCALE GENOMIC DNA]</scope>
    <source>
        <strain evidence="1 2">NSJ-10</strain>
    </source>
</reference>
<protein>
    <submittedName>
        <fullName evidence="1">Cytidylate kinase-like family protein</fullName>
    </submittedName>
</protein>
<proteinExistence type="predicted"/>
<dbReference type="RefSeq" id="WP_117807739.1">
    <property type="nucleotide sequence ID" value="NZ_JACOOX010000003.1"/>
</dbReference>
<dbReference type="Gene3D" id="3.40.50.300">
    <property type="entry name" value="P-loop containing nucleotide triphosphate hydrolases"/>
    <property type="match status" value="1"/>
</dbReference>
<keyword evidence="1" id="KW-0418">Kinase</keyword>
<dbReference type="AlphaFoldDB" id="A0A8I0AIJ9"/>
<comment type="caution">
    <text evidence="1">The sequence shown here is derived from an EMBL/GenBank/DDBJ whole genome shotgun (WGS) entry which is preliminary data.</text>
</comment>
<dbReference type="InterPro" id="IPR027417">
    <property type="entry name" value="P-loop_NTPase"/>
</dbReference>
<accession>A0A8I0AIJ9</accession>
<evidence type="ECO:0000313" key="2">
    <source>
        <dbReference type="Proteomes" id="UP000615234"/>
    </source>
</evidence>
<evidence type="ECO:0000313" key="1">
    <source>
        <dbReference type="EMBL" id="MBC5662715.1"/>
    </source>
</evidence>
<keyword evidence="2" id="KW-1185">Reference proteome</keyword>
<gene>
    <name evidence="1" type="ORF">H8S09_07400</name>
</gene>
<sequence length="198" mass="22833">MDKQVIITIGREYGSGGHVIAQDIAKRFNVPYYNRNLIEEVAKQNNFDTDNIKDYDESPRKYLFSRTVQGYSNSPEEILAGLQFDFIKEKAASGESFVIVGRCADYVLKDMDCVASFFIVADAEAKLQRTMETKQLSQRDAEATIKRHDRNRKTYYKDHTDMEWGNSKNYDMTINSTVLGFKKTADIIEDFVKTKFDL</sequence>
<keyword evidence="1" id="KW-0808">Transferase</keyword>
<dbReference type="Proteomes" id="UP000615234">
    <property type="component" value="Unassembled WGS sequence"/>
</dbReference>
<dbReference type="GO" id="GO:0016301">
    <property type="term" value="F:kinase activity"/>
    <property type="evidence" value="ECO:0007669"/>
    <property type="project" value="UniProtKB-KW"/>
</dbReference>
<name>A0A8I0AIJ9_9FIRM</name>
<dbReference type="Pfam" id="PF13189">
    <property type="entry name" value="Cytidylate_kin2"/>
    <property type="match status" value="1"/>
</dbReference>